<reference evidence="1" key="1">
    <citation type="submission" date="2019-08" db="EMBL/GenBank/DDBJ databases">
        <authorList>
            <person name="Kucharzyk K."/>
            <person name="Murdoch R.W."/>
            <person name="Higgins S."/>
            <person name="Loffler F."/>
        </authorList>
    </citation>
    <scope>NUCLEOTIDE SEQUENCE</scope>
</reference>
<dbReference type="AlphaFoldDB" id="A0A644WXY6"/>
<organism evidence="1">
    <name type="scientific">bioreactor metagenome</name>
    <dbReference type="NCBI Taxonomy" id="1076179"/>
    <lineage>
        <taxon>unclassified sequences</taxon>
        <taxon>metagenomes</taxon>
        <taxon>ecological metagenomes</taxon>
    </lineage>
</organism>
<name>A0A644WXY6_9ZZZZ</name>
<protein>
    <submittedName>
        <fullName evidence="1">Uncharacterized protein</fullName>
    </submittedName>
</protein>
<dbReference type="EMBL" id="VSSQ01001278">
    <property type="protein sequence ID" value="MPM06913.1"/>
    <property type="molecule type" value="Genomic_DNA"/>
</dbReference>
<comment type="caution">
    <text evidence="1">The sequence shown here is derived from an EMBL/GenBank/DDBJ whole genome shotgun (WGS) entry which is preliminary data.</text>
</comment>
<gene>
    <name evidence="1" type="ORF">SDC9_53216</name>
</gene>
<proteinExistence type="predicted"/>
<accession>A0A644WXY6</accession>
<evidence type="ECO:0000313" key="1">
    <source>
        <dbReference type="EMBL" id="MPM06913.1"/>
    </source>
</evidence>
<sequence>MIFINFVLYFIDCFRIFIDYSRNTLKHNAMFRLFRKEKKFVFDVNIDAKPFVNDLSPGQLNIIKKFHRKQKRTIEYYASEIAKKCKRDFNSNPAKTRTSCLELCVLYHYFFSNEFEKIKADAAVSRLFFATIYHNFSDLNSKLLDLEYEGMSDFIRVKKNYYKEVHDMGSRLELSHYYYHTYARYPLMRPENYKTLPPYFDYVDSFFSYMFFLDITARIRTEAEEMSKALAVAGTVHSYSHAHA</sequence>